<proteinExistence type="predicted"/>
<sequence length="62" mass="7000">MDYIQESPIWNDMVSNDEVAFARSIVATKSNLSNFSANVIHDLQVLGLVHTKMQKAMKFVSE</sequence>
<dbReference type="Gramene" id="rna15670">
    <property type="protein sequence ID" value="RHN67477.1"/>
    <property type="gene ID" value="gene15670"/>
</dbReference>
<evidence type="ECO:0000313" key="1">
    <source>
        <dbReference type="EMBL" id="RHN67477.1"/>
    </source>
</evidence>
<dbReference type="Proteomes" id="UP000265566">
    <property type="component" value="Chromosome 3"/>
</dbReference>
<organism evidence="1">
    <name type="scientific">Medicago truncatula</name>
    <name type="common">Barrel medic</name>
    <name type="synonym">Medicago tribuloides</name>
    <dbReference type="NCBI Taxonomy" id="3880"/>
    <lineage>
        <taxon>Eukaryota</taxon>
        <taxon>Viridiplantae</taxon>
        <taxon>Streptophyta</taxon>
        <taxon>Embryophyta</taxon>
        <taxon>Tracheophyta</taxon>
        <taxon>Spermatophyta</taxon>
        <taxon>Magnoliopsida</taxon>
        <taxon>eudicotyledons</taxon>
        <taxon>Gunneridae</taxon>
        <taxon>Pentapetalae</taxon>
        <taxon>rosids</taxon>
        <taxon>fabids</taxon>
        <taxon>Fabales</taxon>
        <taxon>Fabaceae</taxon>
        <taxon>Papilionoideae</taxon>
        <taxon>50 kb inversion clade</taxon>
        <taxon>NPAAA clade</taxon>
        <taxon>Hologalegina</taxon>
        <taxon>IRL clade</taxon>
        <taxon>Trifolieae</taxon>
        <taxon>Medicago</taxon>
    </lineage>
</organism>
<comment type="caution">
    <text evidence="1">The sequence shown here is derived from an EMBL/GenBank/DDBJ whole genome shotgun (WGS) entry which is preliminary data.</text>
</comment>
<gene>
    <name evidence="1" type="ORF">MtrunA17_Chr3g0103141</name>
</gene>
<accession>A0A396IX27</accession>
<reference evidence="1" key="1">
    <citation type="journal article" date="2018" name="Nat. Plants">
        <title>Whole-genome landscape of Medicago truncatula symbiotic genes.</title>
        <authorList>
            <person name="Pecrix Y."/>
            <person name="Gamas P."/>
            <person name="Carrere S."/>
        </authorList>
    </citation>
    <scope>NUCLEOTIDE SEQUENCE</scope>
    <source>
        <tissue evidence="1">Leaves</tissue>
    </source>
</reference>
<name>A0A396IX27_MEDTR</name>
<dbReference type="AlphaFoldDB" id="A0A396IX27"/>
<protein>
    <submittedName>
        <fullName evidence="1">Uncharacterized protein</fullName>
    </submittedName>
</protein>
<dbReference type="EMBL" id="PSQE01000003">
    <property type="protein sequence ID" value="RHN67477.1"/>
    <property type="molecule type" value="Genomic_DNA"/>
</dbReference>